<keyword evidence="1" id="KW-0472">Membrane</keyword>
<name>A0A5E7L9B1_PSEFL</name>
<gene>
    <name evidence="2" type="ORF">PS880_03206</name>
</gene>
<feature type="transmembrane region" description="Helical" evidence="1">
    <location>
        <begin position="86"/>
        <end position="110"/>
    </location>
</feature>
<feature type="transmembrane region" description="Helical" evidence="1">
    <location>
        <begin position="27"/>
        <end position="45"/>
    </location>
</feature>
<sequence length="197" mass="20933">MTRKLPASWNQSAHTLSDRLIKGLENACIVLAICTALFGGLALFLTTGDQSMSYLDLTHTSAHIPSEAINSASEGLTFSVDKSAGVFSAVLDIIIEVCFSIALFLTLRGLLSSLRHQPTAAHIAIGLRKIAVVTLVWPIAALLGQISGGVFSALDNDIFIVNLSLNLPMLATGIAIWIGCMATKRLAEAEQELESVI</sequence>
<reference evidence="2 3" key="1">
    <citation type="submission" date="2019-09" db="EMBL/GenBank/DDBJ databases">
        <authorList>
            <person name="Chandra G."/>
            <person name="Truman W A."/>
        </authorList>
    </citation>
    <scope>NUCLEOTIDE SEQUENCE [LARGE SCALE GENOMIC DNA]</scope>
    <source>
        <strain evidence="2">PS880</strain>
    </source>
</reference>
<dbReference type="Proteomes" id="UP000375525">
    <property type="component" value="Unassembled WGS sequence"/>
</dbReference>
<dbReference type="EMBL" id="CABVIH010000015">
    <property type="protein sequence ID" value="VVP08773.1"/>
    <property type="molecule type" value="Genomic_DNA"/>
</dbReference>
<keyword evidence="1" id="KW-1133">Transmembrane helix</keyword>
<proteinExistence type="predicted"/>
<evidence type="ECO:0000313" key="2">
    <source>
        <dbReference type="EMBL" id="VVP08773.1"/>
    </source>
</evidence>
<keyword evidence="1" id="KW-0812">Transmembrane</keyword>
<dbReference type="OrthoDB" id="9983100at2"/>
<organism evidence="2 3">
    <name type="scientific">Pseudomonas fluorescens</name>
    <dbReference type="NCBI Taxonomy" id="294"/>
    <lineage>
        <taxon>Bacteria</taxon>
        <taxon>Pseudomonadati</taxon>
        <taxon>Pseudomonadota</taxon>
        <taxon>Gammaproteobacteria</taxon>
        <taxon>Pseudomonadales</taxon>
        <taxon>Pseudomonadaceae</taxon>
        <taxon>Pseudomonas</taxon>
    </lineage>
</organism>
<evidence type="ECO:0008006" key="4">
    <source>
        <dbReference type="Google" id="ProtNLM"/>
    </source>
</evidence>
<feature type="transmembrane region" description="Helical" evidence="1">
    <location>
        <begin position="130"/>
        <end position="152"/>
    </location>
</feature>
<dbReference type="RefSeq" id="WP_150780513.1">
    <property type="nucleotide sequence ID" value="NZ_CABVIH010000015.1"/>
</dbReference>
<evidence type="ECO:0000256" key="1">
    <source>
        <dbReference type="SAM" id="Phobius"/>
    </source>
</evidence>
<accession>A0A5E7L9B1</accession>
<evidence type="ECO:0000313" key="3">
    <source>
        <dbReference type="Proteomes" id="UP000375525"/>
    </source>
</evidence>
<dbReference type="AlphaFoldDB" id="A0A5E7L9B1"/>
<feature type="transmembrane region" description="Helical" evidence="1">
    <location>
        <begin position="158"/>
        <end position="178"/>
    </location>
</feature>
<protein>
    <recommendedName>
        <fullName evidence="4">DUF2975 domain-containing protein</fullName>
    </recommendedName>
</protein>